<feature type="region of interest" description="Disordered" evidence="1">
    <location>
        <begin position="113"/>
        <end position="161"/>
    </location>
</feature>
<reference evidence="2" key="1">
    <citation type="submission" date="2023-10" db="EMBL/GenBank/DDBJ databases">
        <title>Genome assembly of Pristionchus species.</title>
        <authorList>
            <person name="Yoshida K."/>
            <person name="Sommer R.J."/>
        </authorList>
    </citation>
    <scope>NUCLEOTIDE SEQUENCE</scope>
    <source>
        <strain evidence="2">RS0144</strain>
    </source>
</reference>
<keyword evidence="3" id="KW-1185">Reference proteome</keyword>
<evidence type="ECO:0000313" key="3">
    <source>
        <dbReference type="Proteomes" id="UP001432027"/>
    </source>
</evidence>
<proteinExistence type="predicted"/>
<organism evidence="2 3">
    <name type="scientific">Pristionchus entomophagus</name>
    <dbReference type="NCBI Taxonomy" id="358040"/>
    <lineage>
        <taxon>Eukaryota</taxon>
        <taxon>Metazoa</taxon>
        <taxon>Ecdysozoa</taxon>
        <taxon>Nematoda</taxon>
        <taxon>Chromadorea</taxon>
        <taxon>Rhabditida</taxon>
        <taxon>Rhabditina</taxon>
        <taxon>Diplogasteromorpha</taxon>
        <taxon>Diplogasteroidea</taxon>
        <taxon>Neodiplogasteridae</taxon>
        <taxon>Pristionchus</taxon>
    </lineage>
</organism>
<evidence type="ECO:0008006" key="4">
    <source>
        <dbReference type="Google" id="ProtNLM"/>
    </source>
</evidence>
<name>A0AAV5SUP7_9BILA</name>
<accession>A0AAV5SUP7</accession>
<evidence type="ECO:0000313" key="2">
    <source>
        <dbReference type="EMBL" id="GMS83256.1"/>
    </source>
</evidence>
<feature type="compositionally biased region" description="Low complexity" evidence="1">
    <location>
        <begin position="134"/>
        <end position="143"/>
    </location>
</feature>
<protein>
    <recommendedName>
        <fullName evidence="4">Ribosomal protein</fullName>
    </recommendedName>
</protein>
<evidence type="ECO:0000256" key="1">
    <source>
        <dbReference type="SAM" id="MobiDB-lite"/>
    </source>
</evidence>
<dbReference type="Proteomes" id="UP001432027">
    <property type="component" value="Unassembled WGS sequence"/>
</dbReference>
<feature type="region of interest" description="Disordered" evidence="1">
    <location>
        <begin position="1"/>
        <end position="31"/>
    </location>
</feature>
<comment type="caution">
    <text evidence="2">The sequence shown here is derived from an EMBL/GenBank/DDBJ whole genome shotgun (WGS) entry which is preliminary data.</text>
</comment>
<gene>
    <name evidence="2" type="ORF">PENTCL1PPCAC_5431</name>
</gene>
<sequence length="161" mass="18460">MERTRSLQGTRFGHISSSSGSGSRWRGRGHSAQREDVSLQLRRGWHTNRYHLLPRLLCHWDRRRWRAVWSHDNRSKFQLGGRDAIVGAGRRHIRRWRARWRRTSSRGVLGALVPSQDGGQREAGVAGVVHARRPSIPQISSPQPQVPTGSENDDEHQNLEN</sequence>
<dbReference type="AlphaFoldDB" id="A0AAV5SUP7"/>
<dbReference type="EMBL" id="BTSX01000002">
    <property type="protein sequence ID" value="GMS83256.1"/>
    <property type="molecule type" value="Genomic_DNA"/>
</dbReference>